<sequence length="106" mass="11445">MNDEVYSLATTLWRWVGGANGGDWFFATIDGPVGEALSGTAVMHRLESGRRSGWGSVKVVAKAGQTEWRTSAFPSKALGWMVPIKSAVRKAEGLVEGEPFTLSLIF</sequence>
<comment type="caution">
    <text evidence="1">The sequence shown here is derived from an EMBL/GenBank/DDBJ whole genome shotgun (WGS) entry which is preliminary data.</text>
</comment>
<dbReference type="AlphaFoldDB" id="A0A0B8ZRT1"/>
<dbReference type="EMBL" id="JRVC01000011">
    <property type="protein sequence ID" value="KHS45855.1"/>
    <property type="molecule type" value="Genomic_DNA"/>
</dbReference>
<dbReference type="STRING" id="48936.NJ75_02461"/>
<dbReference type="PATRIC" id="fig|48936.3.peg.2468"/>
<reference evidence="1 2" key="1">
    <citation type="submission" date="2014-10" db="EMBL/GenBank/DDBJ databases">
        <title>Draft genome sequence of Novosphingobium subterraneum DSM 12447.</title>
        <authorList>
            <person name="Gan H.M."/>
            <person name="Gan H.Y."/>
            <person name="Savka M.A."/>
        </authorList>
    </citation>
    <scope>NUCLEOTIDE SEQUENCE [LARGE SCALE GENOMIC DNA]</scope>
    <source>
        <strain evidence="1 2">DSM 12447</strain>
    </source>
</reference>
<name>A0A0B8ZRT1_9SPHN</name>
<organism evidence="1 2">
    <name type="scientific">Novosphingobium subterraneum</name>
    <dbReference type="NCBI Taxonomy" id="48936"/>
    <lineage>
        <taxon>Bacteria</taxon>
        <taxon>Pseudomonadati</taxon>
        <taxon>Pseudomonadota</taxon>
        <taxon>Alphaproteobacteria</taxon>
        <taxon>Sphingomonadales</taxon>
        <taxon>Sphingomonadaceae</taxon>
        <taxon>Novosphingobium</taxon>
    </lineage>
</organism>
<evidence type="ECO:0000313" key="1">
    <source>
        <dbReference type="EMBL" id="KHS45855.1"/>
    </source>
</evidence>
<evidence type="ECO:0008006" key="3">
    <source>
        <dbReference type="Google" id="ProtNLM"/>
    </source>
</evidence>
<keyword evidence="2" id="KW-1185">Reference proteome</keyword>
<gene>
    <name evidence="1" type="ORF">NJ75_02461</name>
</gene>
<evidence type="ECO:0000313" key="2">
    <source>
        <dbReference type="Proteomes" id="UP000031338"/>
    </source>
</evidence>
<dbReference type="Pfam" id="PF08922">
    <property type="entry name" value="DUF1905"/>
    <property type="match status" value="1"/>
</dbReference>
<dbReference type="Gene3D" id="2.40.30.100">
    <property type="entry name" value="AF2212/PG0164-like"/>
    <property type="match status" value="1"/>
</dbReference>
<dbReference type="RefSeq" id="WP_039334875.1">
    <property type="nucleotide sequence ID" value="NZ_JRVC01000011.1"/>
</dbReference>
<accession>A0A0B8ZRT1</accession>
<dbReference type="InterPro" id="IPR037079">
    <property type="entry name" value="AF2212/PG0164-like_sf"/>
</dbReference>
<proteinExistence type="predicted"/>
<dbReference type="SUPFAM" id="SSF141694">
    <property type="entry name" value="AF2212/PG0164-like"/>
    <property type="match status" value="1"/>
</dbReference>
<dbReference type="Proteomes" id="UP000031338">
    <property type="component" value="Unassembled WGS sequence"/>
</dbReference>
<protein>
    <recommendedName>
        <fullName evidence="3">DUF1905 domain-containing protein</fullName>
    </recommendedName>
</protein>
<dbReference type="InterPro" id="IPR015018">
    <property type="entry name" value="DUF1905"/>
</dbReference>